<dbReference type="InterPro" id="IPR051781">
    <property type="entry name" value="Metallo-dep_Hydrolase"/>
</dbReference>
<dbReference type="Gene3D" id="2.30.40.10">
    <property type="entry name" value="Urease, subunit C, domain 1"/>
    <property type="match status" value="1"/>
</dbReference>
<dbReference type="InterPro" id="IPR011059">
    <property type="entry name" value="Metal-dep_hydrolase_composite"/>
</dbReference>
<accession>A0ABM5N2J7</accession>
<gene>
    <name evidence="2" type="ordered locus">Emtol_2433</name>
</gene>
<evidence type="ECO:0000313" key="3">
    <source>
        <dbReference type="Proteomes" id="UP000002875"/>
    </source>
</evidence>
<sequence length="421" mass="45918">MKKIIFLFLTSFIGFAQTETIIAIKAGRLFDSERGVFIDNQTIIVKNNLISEIGSNLKIPANASIIDLSKQTILPGLIDCHTHITGQPENYMEDLFRKSPIDVAVTAHIYAKRTLEAGFTTCRDVGALEYVDIALRNAINAGKVAGPRLYVAGPYIGATGSHGDMNGFSPYVKIHQIGSVADGVDEIRKQVRTNIKYGADLIKFGATAGVLTEEESVGAPQYSQEEMNVMVEEAKMWGKKVAAHAHGTEGIKRAVKAGVASIEHGSFIDEEGIELMKQKGTYLVADIYNDDFILAEYAKLGFPQKIIEKERMVGRTQRENFQKAVKAGVKIAFGTDAGVYPHGDNAKQFFYMVKYGLTPVQAIQSATINAADLIGVKDKIGSISVGKFADIIAVDGNPEQDITVIEKKLSFVMKDGVVYKK</sequence>
<dbReference type="PANTHER" id="PTHR43135">
    <property type="entry name" value="ALPHA-D-RIBOSE 1-METHYLPHOSPHONATE 5-TRIPHOSPHATE DIPHOSPHATASE"/>
    <property type="match status" value="1"/>
</dbReference>
<keyword evidence="3" id="KW-1185">Reference proteome</keyword>
<dbReference type="Pfam" id="PF01979">
    <property type="entry name" value="Amidohydro_1"/>
    <property type="match status" value="1"/>
</dbReference>
<feature type="domain" description="Amidohydrolase-related" evidence="1">
    <location>
        <begin position="72"/>
        <end position="417"/>
    </location>
</feature>
<dbReference type="Proteomes" id="UP000002875">
    <property type="component" value="Chromosome"/>
</dbReference>
<dbReference type="PANTHER" id="PTHR43135:SF3">
    <property type="entry name" value="ALPHA-D-RIBOSE 1-METHYLPHOSPHONATE 5-TRIPHOSPHATE DIPHOSPHATASE"/>
    <property type="match status" value="1"/>
</dbReference>
<evidence type="ECO:0000259" key="1">
    <source>
        <dbReference type="Pfam" id="PF01979"/>
    </source>
</evidence>
<proteinExistence type="predicted"/>
<dbReference type="InterPro" id="IPR057744">
    <property type="entry name" value="OTAase-like"/>
</dbReference>
<dbReference type="SUPFAM" id="SSF51556">
    <property type="entry name" value="Metallo-dependent hydrolases"/>
    <property type="match status" value="1"/>
</dbReference>
<dbReference type="EMBL" id="CP002961">
    <property type="protein sequence ID" value="AFK03569.1"/>
    <property type="molecule type" value="Genomic_DNA"/>
</dbReference>
<reference evidence="2 3" key="1">
    <citation type="submission" date="2011-07" db="EMBL/GenBank/DDBJ databases">
        <title>The complete genome of chromosome of Emticicia oligotrophica DSM 17448.</title>
        <authorList>
            <consortium name="US DOE Joint Genome Institute (JGI-PGF)"/>
            <person name="Lucas S."/>
            <person name="Han J."/>
            <person name="Lapidus A."/>
            <person name="Bruce D."/>
            <person name="Goodwin L."/>
            <person name="Pitluck S."/>
            <person name="Peters L."/>
            <person name="Kyrpides N."/>
            <person name="Mavromatis K."/>
            <person name="Ivanova N."/>
            <person name="Ovchinnikova G."/>
            <person name="Teshima H."/>
            <person name="Detter J.C."/>
            <person name="Tapia R."/>
            <person name="Han C."/>
            <person name="Land M."/>
            <person name="Hauser L."/>
            <person name="Markowitz V."/>
            <person name="Cheng J.-F."/>
            <person name="Hugenholtz P."/>
            <person name="Woyke T."/>
            <person name="Wu D."/>
            <person name="Tindall B."/>
            <person name="Pomrenke H."/>
            <person name="Brambilla E."/>
            <person name="Klenk H.-P."/>
            <person name="Eisen J.A."/>
        </authorList>
    </citation>
    <scope>NUCLEOTIDE SEQUENCE [LARGE SCALE GENOMIC DNA]</scope>
    <source>
        <strain evidence="2 3">DSM 17448</strain>
    </source>
</reference>
<name>A0ABM5N2J7_EMTOG</name>
<dbReference type="SUPFAM" id="SSF51338">
    <property type="entry name" value="Composite domain of metallo-dependent hydrolases"/>
    <property type="match status" value="1"/>
</dbReference>
<dbReference type="Gene3D" id="3.20.20.140">
    <property type="entry name" value="Metal-dependent hydrolases"/>
    <property type="match status" value="1"/>
</dbReference>
<evidence type="ECO:0000313" key="2">
    <source>
        <dbReference type="EMBL" id="AFK03569.1"/>
    </source>
</evidence>
<dbReference type="RefSeq" id="WP_015029266.1">
    <property type="nucleotide sequence ID" value="NC_018748.1"/>
</dbReference>
<organism evidence="2 3">
    <name type="scientific">Emticicia oligotrophica (strain DSM 17448 / CIP 109782 / MTCC 6937 / GPTSA100-15)</name>
    <dbReference type="NCBI Taxonomy" id="929562"/>
    <lineage>
        <taxon>Bacteria</taxon>
        <taxon>Pseudomonadati</taxon>
        <taxon>Bacteroidota</taxon>
        <taxon>Cytophagia</taxon>
        <taxon>Cytophagales</taxon>
        <taxon>Leadbetterellaceae</taxon>
        <taxon>Emticicia</taxon>
    </lineage>
</organism>
<protein>
    <submittedName>
        <fullName evidence="2">Amidohydrolase</fullName>
    </submittedName>
</protein>
<dbReference type="CDD" id="cd01299">
    <property type="entry name" value="Met_dep_hydrolase_A"/>
    <property type="match status" value="1"/>
</dbReference>
<dbReference type="InterPro" id="IPR032466">
    <property type="entry name" value="Metal_Hydrolase"/>
</dbReference>
<dbReference type="InterPro" id="IPR006680">
    <property type="entry name" value="Amidohydro-rel"/>
</dbReference>